<name>A0AAE1D9X4_9GAST</name>
<proteinExistence type="predicted"/>
<dbReference type="AlphaFoldDB" id="A0AAE1D9X4"/>
<comment type="caution">
    <text evidence="2">The sequence shown here is derived from an EMBL/GenBank/DDBJ whole genome shotgun (WGS) entry which is preliminary data.</text>
</comment>
<keyword evidence="3" id="KW-1185">Reference proteome</keyword>
<protein>
    <submittedName>
        <fullName evidence="2">Uncharacterized protein</fullName>
    </submittedName>
</protein>
<dbReference type="Proteomes" id="UP001283361">
    <property type="component" value="Unassembled WGS sequence"/>
</dbReference>
<accession>A0AAE1D9X4</accession>
<evidence type="ECO:0000313" key="3">
    <source>
        <dbReference type="Proteomes" id="UP001283361"/>
    </source>
</evidence>
<dbReference type="EMBL" id="JAWDGP010004758">
    <property type="protein sequence ID" value="KAK3762120.1"/>
    <property type="molecule type" value="Genomic_DNA"/>
</dbReference>
<feature type="region of interest" description="Disordered" evidence="1">
    <location>
        <begin position="106"/>
        <end position="157"/>
    </location>
</feature>
<sequence>MKTKRVSSCAPGRITIQFVYENKTKDVIELCVKAAIYVADLAIMSMEKFGLPRARKLRLSLRKTFHSGARPQLPTRNEKRVNTRWTFKRHTALEIAKSLISKRMFNSPPPYSGPQGAADGSYHPPPPPNYESMEGYNHPGASGRGYAPPDIINNLLT</sequence>
<evidence type="ECO:0000313" key="2">
    <source>
        <dbReference type="EMBL" id="KAK3762120.1"/>
    </source>
</evidence>
<reference evidence="2" key="1">
    <citation type="journal article" date="2023" name="G3 (Bethesda)">
        <title>A reference genome for the long-term kleptoplast-retaining sea slug Elysia crispata morphotype clarki.</title>
        <authorList>
            <person name="Eastman K.E."/>
            <person name="Pendleton A.L."/>
            <person name="Shaikh M.A."/>
            <person name="Suttiyut T."/>
            <person name="Ogas R."/>
            <person name="Tomko P."/>
            <person name="Gavelis G."/>
            <person name="Widhalm J.R."/>
            <person name="Wisecaver J.H."/>
        </authorList>
    </citation>
    <scope>NUCLEOTIDE SEQUENCE</scope>
    <source>
        <strain evidence="2">ECLA1</strain>
    </source>
</reference>
<gene>
    <name evidence="2" type="ORF">RRG08_024931</name>
</gene>
<evidence type="ECO:0000256" key="1">
    <source>
        <dbReference type="SAM" id="MobiDB-lite"/>
    </source>
</evidence>
<organism evidence="2 3">
    <name type="scientific">Elysia crispata</name>
    <name type="common">lettuce slug</name>
    <dbReference type="NCBI Taxonomy" id="231223"/>
    <lineage>
        <taxon>Eukaryota</taxon>
        <taxon>Metazoa</taxon>
        <taxon>Spiralia</taxon>
        <taxon>Lophotrochozoa</taxon>
        <taxon>Mollusca</taxon>
        <taxon>Gastropoda</taxon>
        <taxon>Heterobranchia</taxon>
        <taxon>Euthyneura</taxon>
        <taxon>Panpulmonata</taxon>
        <taxon>Sacoglossa</taxon>
        <taxon>Placobranchoidea</taxon>
        <taxon>Plakobranchidae</taxon>
        <taxon>Elysia</taxon>
    </lineage>
</organism>